<feature type="transmembrane region" description="Helical" evidence="2">
    <location>
        <begin position="549"/>
        <end position="568"/>
    </location>
</feature>
<evidence type="ECO:0000313" key="3">
    <source>
        <dbReference type="EMBL" id="UTX43104.1"/>
    </source>
</evidence>
<proteinExistence type="predicted"/>
<gene>
    <name evidence="3" type="ORF">GPU96_05g08430</name>
</gene>
<keyword evidence="2" id="KW-0472">Membrane</keyword>
<name>A0A9Q9F826_ENCHE</name>
<reference evidence="3" key="1">
    <citation type="submission" date="2021-05" db="EMBL/GenBank/DDBJ databases">
        <title>Encephalitozoon hellem ATCC 50604 Complete Genome.</title>
        <authorList>
            <person name="Mascarenhas dos Santos A.C."/>
            <person name="Julian A.T."/>
            <person name="Pombert J.-F."/>
        </authorList>
    </citation>
    <scope>NUCLEOTIDE SEQUENCE</scope>
    <source>
        <strain evidence="3">ATCC 50604</strain>
    </source>
</reference>
<dbReference type="Proteomes" id="UP001059546">
    <property type="component" value="Chromosome V"/>
</dbReference>
<accession>A0A9Q9F826</accession>
<evidence type="ECO:0000256" key="2">
    <source>
        <dbReference type="SAM" id="Phobius"/>
    </source>
</evidence>
<feature type="transmembrane region" description="Helical" evidence="2">
    <location>
        <begin position="524"/>
        <end position="542"/>
    </location>
</feature>
<sequence>MGNSKGALRVENVEITMEGVVVCRGQRILAVGIYGIVGLYNTLRDAFMASMTVPAATDSNLKFHGRIFFEGNLISYNELRRMMNPFVMFYSCESVQSSLEFVNLSKVKDMIDIFDLEEIKKLPISKLTVSESRRWEAATSVASESKVIVLRNFHTPYEDTKKYISFLGKYARSNRAVILVEVDSPSEYDLDGCVIIGKNNFECINFRVKKDLFRYKEVLFESLLKSLEVKCNDKKEAKANGSEVPRGESSATPTGASEDSDIPRDITRFSEKATSPDMIQSRNRLHPNNYNRDFLLETRGVISHTETRIFEDRIVVHNIRDIKPPSNTEKKTLALELRPSCKYCWLYGMKELLFEWFFSVDIRLSLLLTRRKCFLEEKRTKDFKKFMVSFLMQIYLAVILKFKASIFKDAVSISDVFQGFLEALKERFVSLSGLTESIFSTSIRNLVWGIIYVPRSCVSMALSTGRATGEFIERIRAYNWDLIDYKIMSTGVYFLIFTRGGTMINEEKAQFHSNANRIYSPGTYFFHIFIYLILKSWIPILLMSYILNFNFALIFLVTGTFICTLLNLVLNLKLKYLLMCMVLAFNLLYPLDQELCQKSFFLRYSESFNFLVACRQFPLACSREKFTLLYCLLRAFLFIYIFFCYMFSRLYD</sequence>
<dbReference type="EMBL" id="CP075151">
    <property type="protein sequence ID" value="UTX43104.1"/>
    <property type="molecule type" value="Genomic_DNA"/>
</dbReference>
<keyword evidence="2" id="KW-0812">Transmembrane</keyword>
<dbReference type="AlphaFoldDB" id="A0A9Q9F826"/>
<evidence type="ECO:0000313" key="4">
    <source>
        <dbReference type="Proteomes" id="UP001059546"/>
    </source>
</evidence>
<keyword evidence="2" id="KW-1133">Transmembrane helix</keyword>
<feature type="transmembrane region" description="Helical" evidence="2">
    <location>
        <begin position="627"/>
        <end position="648"/>
    </location>
</feature>
<evidence type="ECO:0008006" key="5">
    <source>
        <dbReference type="Google" id="ProtNLM"/>
    </source>
</evidence>
<protein>
    <recommendedName>
        <fullName evidence="5">ABC transporter domain-containing protein</fullName>
    </recommendedName>
</protein>
<evidence type="ECO:0000256" key="1">
    <source>
        <dbReference type="SAM" id="MobiDB-lite"/>
    </source>
</evidence>
<organism evidence="3 4">
    <name type="scientific">Encephalitozoon hellem</name>
    <name type="common">Microsporidian parasite</name>
    <dbReference type="NCBI Taxonomy" id="27973"/>
    <lineage>
        <taxon>Eukaryota</taxon>
        <taxon>Fungi</taxon>
        <taxon>Fungi incertae sedis</taxon>
        <taxon>Microsporidia</taxon>
        <taxon>Unikaryonidae</taxon>
        <taxon>Encephalitozoon</taxon>
    </lineage>
</organism>
<feature type="region of interest" description="Disordered" evidence="1">
    <location>
        <begin position="236"/>
        <end position="263"/>
    </location>
</feature>